<sequence>MTAPGNSNASPRPGMRDLLARKRLIAAPGVFDMISVRIAARMGFDCLYMTGYGTVASYLGLPDAGLATYTDMVNRVGAFCSAAPMPVICDGDTGYGGLLNVAHTVRGYERAGASVIQLEDQEFPKKCGHTPGRRVIPTEDMVKKIRVAVEARQSRDFLILARTDARTTLGLDEALRRAEAYARAGADILFVESPESEKELETIGKTFDLPLLVNVVETGRTPVLPADTLEQMGFSIAIYPAIGFLAAGKALEDAYSHLKANRSSLGIGDRLYDFPRFNTLMDFESVWEFDKRHAS</sequence>
<dbReference type="Proteomes" id="UP000318141">
    <property type="component" value="Unassembled WGS sequence"/>
</dbReference>
<dbReference type="GO" id="GO:0016833">
    <property type="term" value="F:oxo-acid-lyase activity"/>
    <property type="evidence" value="ECO:0007669"/>
    <property type="project" value="UniProtKB-ARBA"/>
</dbReference>
<keyword evidence="1" id="KW-0456">Lyase</keyword>
<evidence type="ECO:0000313" key="2">
    <source>
        <dbReference type="Proteomes" id="UP000318141"/>
    </source>
</evidence>
<dbReference type="InterPro" id="IPR015813">
    <property type="entry name" value="Pyrv/PenolPyrv_kinase-like_dom"/>
</dbReference>
<dbReference type="InterPro" id="IPR040442">
    <property type="entry name" value="Pyrv_kinase-like_dom_sf"/>
</dbReference>
<dbReference type="PANTHER" id="PTHR42905:SF5">
    <property type="entry name" value="CARBOXYVINYL-CARBOXYPHOSPHONATE PHOSPHORYLMUTASE, CHLOROPLASTIC"/>
    <property type="match status" value="1"/>
</dbReference>
<gene>
    <name evidence="1" type="ORF">L602_000500000060</name>
</gene>
<dbReference type="Gene3D" id="3.20.20.60">
    <property type="entry name" value="Phosphoenolpyruvate-binding domains"/>
    <property type="match status" value="1"/>
</dbReference>
<comment type="caution">
    <text evidence="1">The sequence shown here is derived from an EMBL/GenBank/DDBJ whole genome shotgun (WGS) entry which is preliminary data.</text>
</comment>
<name>A0A562B650_9BURK</name>
<keyword evidence="2" id="KW-1185">Reference proteome</keyword>
<dbReference type="OrthoDB" id="9771433at2"/>
<dbReference type="CDD" id="cd00377">
    <property type="entry name" value="ICL_PEPM"/>
    <property type="match status" value="1"/>
</dbReference>
<protein>
    <submittedName>
        <fullName evidence="1">2-methylisocitrate lyase-like PEP mutase family enzyme</fullName>
    </submittedName>
</protein>
<dbReference type="AlphaFoldDB" id="A0A562B650"/>
<reference evidence="1 2" key="1">
    <citation type="submission" date="2019-07" db="EMBL/GenBank/DDBJ databases">
        <title>Genome sequencing of lignin-degrading bacterial isolates.</title>
        <authorList>
            <person name="Gladden J."/>
        </authorList>
    </citation>
    <scope>NUCLEOTIDE SEQUENCE [LARGE SCALE GENOMIC DNA]</scope>
    <source>
        <strain evidence="1 2">J11</strain>
    </source>
</reference>
<proteinExistence type="predicted"/>
<organism evidence="1 2">
    <name type="scientific">Cupriavidus gilardii J11</name>
    <dbReference type="NCBI Taxonomy" id="936133"/>
    <lineage>
        <taxon>Bacteria</taxon>
        <taxon>Pseudomonadati</taxon>
        <taxon>Pseudomonadota</taxon>
        <taxon>Betaproteobacteria</taxon>
        <taxon>Burkholderiales</taxon>
        <taxon>Burkholderiaceae</taxon>
        <taxon>Cupriavidus</taxon>
    </lineage>
</organism>
<dbReference type="PANTHER" id="PTHR42905">
    <property type="entry name" value="PHOSPHOENOLPYRUVATE CARBOXYLASE"/>
    <property type="match status" value="1"/>
</dbReference>
<dbReference type="SUPFAM" id="SSF51621">
    <property type="entry name" value="Phosphoenolpyruvate/pyruvate domain"/>
    <property type="match status" value="1"/>
</dbReference>
<dbReference type="EMBL" id="VLJN01000045">
    <property type="protein sequence ID" value="TWG80360.1"/>
    <property type="molecule type" value="Genomic_DNA"/>
</dbReference>
<dbReference type="Pfam" id="PF13714">
    <property type="entry name" value="PEP_mutase"/>
    <property type="match status" value="1"/>
</dbReference>
<accession>A0A562B650</accession>
<dbReference type="InterPro" id="IPR039556">
    <property type="entry name" value="ICL/PEPM"/>
</dbReference>
<evidence type="ECO:0000313" key="1">
    <source>
        <dbReference type="EMBL" id="TWG80360.1"/>
    </source>
</evidence>